<protein>
    <submittedName>
        <fullName evidence="2">Uncharacterized protein</fullName>
    </submittedName>
</protein>
<feature type="non-terminal residue" evidence="2">
    <location>
        <position position="107"/>
    </location>
</feature>
<sequence length="107" mass="11480">MHPRRVVLPVTQDTPAPGKNMALPAMTQRSPLPGVALQTEDPESGAIIITSLAVPPFCCHEDLLTMPRIQLIKVAQALNERLPAALQIPVGTDVSDALIRNSIEVLV</sequence>
<evidence type="ECO:0000313" key="2">
    <source>
        <dbReference type="EMBL" id="EGO20017.1"/>
    </source>
</evidence>
<dbReference type="KEGG" id="sla:SERLADRAFT_478628"/>
<organism>
    <name type="scientific">Serpula lacrymans var. lacrymans (strain S7.9)</name>
    <name type="common">Dry rot fungus</name>
    <dbReference type="NCBI Taxonomy" id="578457"/>
    <lineage>
        <taxon>Eukaryota</taxon>
        <taxon>Fungi</taxon>
        <taxon>Dikarya</taxon>
        <taxon>Basidiomycota</taxon>
        <taxon>Agaricomycotina</taxon>
        <taxon>Agaricomycetes</taxon>
        <taxon>Agaricomycetidae</taxon>
        <taxon>Boletales</taxon>
        <taxon>Coniophorineae</taxon>
        <taxon>Serpulaceae</taxon>
        <taxon>Serpula</taxon>
    </lineage>
</organism>
<dbReference type="OrthoDB" id="3061698at2759"/>
<proteinExistence type="predicted"/>
<feature type="region of interest" description="Disordered" evidence="1">
    <location>
        <begin position="1"/>
        <end position="25"/>
    </location>
</feature>
<accession>F8PA19</accession>
<name>F8PA19_SERL9</name>
<dbReference type="AlphaFoldDB" id="F8PA19"/>
<reference evidence="2" key="1">
    <citation type="submission" date="2011-04" db="EMBL/GenBank/DDBJ databases">
        <title>Evolution of plant cell wall degrading machinery underlies the functional diversity of forest fungi.</title>
        <authorList>
            <consortium name="US DOE Joint Genome Institute (JGI-PGF)"/>
            <person name="Eastwood D.C."/>
            <person name="Floudas D."/>
            <person name="Binder M."/>
            <person name="Majcherczyk A."/>
            <person name="Schneider P."/>
            <person name="Aerts A."/>
            <person name="Asiegbu F.O."/>
            <person name="Baker S.E."/>
            <person name="Barry K."/>
            <person name="Bendiksby M."/>
            <person name="Blumentritt M."/>
            <person name="Coutinho P.M."/>
            <person name="Cullen D."/>
            <person name="Cullen D."/>
            <person name="Gathman A."/>
            <person name="Goodell B."/>
            <person name="Henrissat B."/>
            <person name="Ihrmark K."/>
            <person name="Kauserud H."/>
            <person name="Kohler A."/>
            <person name="LaButti K."/>
            <person name="Lapidus A."/>
            <person name="Lavin J.L."/>
            <person name="Lee Y.-H."/>
            <person name="Lindquist E."/>
            <person name="Lilly W."/>
            <person name="Lucas S."/>
            <person name="Morin E."/>
            <person name="Murat C."/>
            <person name="Oguiza J.A."/>
            <person name="Park J."/>
            <person name="Pisabarro A.G."/>
            <person name="Riley R."/>
            <person name="Rosling A."/>
            <person name="Salamov A."/>
            <person name="Schmidt O."/>
            <person name="Schmutz J."/>
            <person name="Skrede I."/>
            <person name="Stenlid J."/>
            <person name="Wiebenga A."/>
            <person name="Xie X."/>
            <person name="Kues U."/>
            <person name="Hibbett D.S."/>
            <person name="Hoffmeister D."/>
            <person name="Hogberg N."/>
            <person name="Martin F."/>
            <person name="Grigoriev I.V."/>
            <person name="Watkinson S.C."/>
        </authorList>
    </citation>
    <scope>NUCLEOTIDE SEQUENCE</scope>
    <source>
        <strain evidence="2">S7.9</strain>
    </source>
</reference>
<dbReference type="Proteomes" id="UP000008064">
    <property type="component" value="Unassembled WGS sequence"/>
</dbReference>
<dbReference type="EMBL" id="GL945442">
    <property type="protein sequence ID" value="EGO20017.1"/>
    <property type="molecule type" value="Genomic_DNA"/>
</dbReference>
<evidence type="ECO:0000256" key="1">
    <source>
        <dbReference type="SAM" id="MobiDB-lite"/>
    </source>
</evidence>
<gene>
    <name evidence="2" type="ORF">SERLADRAFT_478628</name>
</gene>
<dbReference type="GeneID" id="18821205"/>
<dbReference type="RefSeq" id="XP_007323452.1">
    <property type="nucleotide sequence ID" value="XM_007323390.1"/>
</dbReference>
<dbReference type="HOGENOM" id="CLU_2298389_0_0_1"/>